<dbReference type="SUPFAM" id="SSF53383">
    <property type="entry name" value="PLP-dependent transferases"/>
    <property type="match status" value="1"/>
</dbReference>
<comment type="cofactor">
    <cofactor evidence="1">
        <name>pyridoxal 5'-phosphate</name>
        <dbReference type="ChEBI" id="CHEBI:597326"/>
    </cofactor>
</comment>
<comment type="similarity">
    <text evidence="2 6">Belongs to the class-III pyridoxal-phosphate-dependent aminotransferase family.</text>
</comment>
<keyword evidence="5 6" id="KW-0663">Pyridoxal phosphate</keyword>
<evidence type="ECO:0000256" key="6">
    <source>
        <dbReference type="RuleBase" id="RU003560"/>
    </source>
</evidence>
<dbReference type="CDD" id="cd00610">
    <property type="entry name" value="OAT_like"/>
    <property type="match status" value="1"/>
</dbReference>
<dbReference type="PIRSF" id="PIRSF000521">
    <property type="entry name" value="Transaminase_4ab_Lys_Orn"/>
    <property type="match status" value="1"/>
</dbReference>
<dbReference type="EMBL" id="DXFC01000164">
    <property type="protein sequence ID" value="HIX61669.1"/>
    <property type="molecule type" value="Genomic_DNA"/>
</dbReference>
<comment type="caution">
    <text evidence="7">The sequence shown here is derived from an EMBL/GenBank/DDBJ whole genome shotgun (WGS) entry which is preliminary data.</text>
</comment>
<evidence type="ECO:0000256" key="1">
    <source>
        <dbReference type="ARBA" id="ARBA00001933"/>
    </source>
</evidence>
<evidence type="ECO:0000256" key="4">
    <source>
        <dbReference type="ARBA" id="ARBA00022679"/>
    </source>
</evidence>
<dbReference type="Proteomes" id="UP000824248">
    <property type="component" value="Unassembled WGS sequence"/>
</dbReference>
<dbReference type="InterPro" id="IPR049704">
    <property type="entry name" value="Aminotrans_3_PPA_site"/>
</dbReference>
<dbReference type="Pfam" id="PF00202">
    <property type="entry name" value="Aminotran_3"/>
    <property type="match status" value="1"/>
</dbReference>
<dbReference type="AlphaFoldDB" id="A0A9D1WMK4"/>
<organism evidence="7 8">
    <name type="scientific">Candidatus Halomonas stercoripullorum</name>
    <dbReference type="NCBI Taxonomy" id="2838617"/>
    <lineage>
        <taxon>Bacteria</taxon>
        <taxon>Pseudomonadati</taxon>
        <taxon>Pseudomonadota</taxon>
        <taxon>Gammaproteobacteria</taxon>
        <taxon>Oceanospirillales</taxon>
        <taxon>Halomonadaceae</taxon>
        <taxon>Halomonas</taxon>
    </lineage>
</organism>
<name>A0A9D1WMK4_9GAMM</name>
<accession>A0A9D1WMK4</accession>
<evidence type="ECO:0000313" key="7">
    <source>
        <dbReference type="EMBL" id="HIX61669.1"/>
    </source>
</evidence>
<dbReference type="PANTHER" id="PTHR11986">
    <property type="entry name" value="AMINOTRANSFERASE CLASS III"/>
    <property type="match status" value="1"/>
</dbReference>
<dbReference type="InterPro" id="IPR004632">
    <property type="entry name" value="4NH2But_aminotransferase_bac"/>
</dbReference>
<dbReference type="GO" id="GO:0030170">
    <property type="term" value="F:pyridoxal phosphate binding"/>
    <property type="evidence" value="ECO:0007669"/>
    <property type="project" value="InterPro"/>
</dbReference>
<reference evidence="7" key="2">
    <citation type="submission" date="2021-04" db="EMBL/GenBank/DDBJ databases">
        <authorList>
            <person name="Gilroy R."/>
        </authorList>
    </citation>
    <scope>NUCLEOTIDE SEQUENCE</scope>
    <source>
        <strain evidence="7">1193</strain>
    </source>
</reference>
<dbReference type="InterPro" id="IPR015424">
    <property type="entry name" value="PyrdxlP-dep_Trfase"/>
</dbReference>
<dbReference type="FunFam" id="3.40.640.10:FF:000013">
    <property type="entry name" value="4-aminobutyrate aminotransferase"/>
    <property type="match status" value="1"/>
</dbReference>
<keyword evidence="3 7" id="KW-0032">Aminotransferase</keyword>
<dbReference type="GO" id="GO:0042802">
    <property type="term" value="F:identical protein binding"/>
    <property type="evidence" value="ECO:0007669"/>
    <property type="project" value="TreeGrafter"/>
</dbReference>
<sequence>MNNAQLNELKQRYVANGAASPATQFVDYAENALLRDADGKRIIDFAGGIGVLNIGHRHPKVVAAIKAQLDHLMHTCQTVIPYEGYVKVAQRLSQVTPVRGHAKVMLANSGAEALENAVKIARAATGKNNVICFTGGYHGRTFMTMAMNGKVAPYATDFGSMPGNVFRAPYPMPYQGISEEDAINGLEMVLKTDANPRDTAAVVLEPVLGEGGFYPAPTRFLERIRELCDEHGMLMIIDEVQSGFGRTGKLFAIEHSGVEPDIITMAKSMAAGMPISAVVGTDKVMDASGPNSLGGTYTGNPLACAATLAVLDVFEEEDMLGKSQALGDKLAARFTQWQEQFDCVDNIRNLGAMAAIDLVSNKASRTPDADLAAALCRTTRDKGLILLSCGLYGNSIRFLMPLTIEDDILEEGLNIVETSLKELAGAKAMA</sequence>
<dbReference type="Gene3D" id="3.90.1150.10">
    <property type="entry name" value="Aspartate Aminotransferase, domain 1"/>
    <property type="match status" value="1"/>
</dbReference>
<evidence type="ECO:0000256" key="3">
    <source>
        <dbReference type="ARBA" id="ARBA00022576"/>
    </source>
</evidence>
<dbReference type="PROSITE" id="PS00600">
    <property type="entry name" value="AA_TRANSFER_CLASS_3"/>
    <property type="match status" value="1"/>
</dbReference>
<gene>
    <name evidence="7" type="primary">gabT</name>
    <name evidence="7" type="ORF">H9854_05495</name>
</gene>
<dbReference type="InterPro" id="IPR005814">
    <property type="entry name" value="Aminotrans_3"/>
</dbReference>
<evidence type="ECO:0000256" key="2">
    <source>
        <dbReference type="ARBA" id="ARBA00008954"/>
    </source>
</evidence>
<reference evidence="7" key="1">
    <citation type="journal article" date="2021" name="PeerJ">
        <title>Extensive microbial diversity within the chicken gut microbiome revealed by metagenomics and culture.</title>
        <authorList>
            <person name="Gilroy R."/>
            <person name="Ravi A."/>
            <person name="Getino M."/>
            <person name="Pursley I."/>
            <person name="Horton D.L."/>
            <person name="Alikhan N.F."/>
            <person name="Baker D."/>
            <person name="Gharbi K."/>
            <person name="Hall N."/>
            <person name="Watson M."/>
            <person name="Adriaenssens E.M."/>
            <person name="Foster-Nyarko E."/>
            <person name="Jarju S."/>
            <person name="Secka A."/>
            <person name="Antonio M."/>
            <person name="Oren A."/>
            <person name="Chaudhuri R.R."/>
            <person name="La Ragione R."/>
            <person name="Hildebrand F."/>
            <person name="Pallen M.J."/>
        </authorList>
    </citation>
    <scope>NUCLEOTIDE SEQUENCE</scope>
    <source>
        <strain evidence="7">1193</strain>
    </source>
</reference>
<dbReference type="InterPro" id="IPR050103">
    <property type="entry name" value="Class-III_PLP-dep_AT"/>
</dbReference>
<dbReference type="Gene3D" id="3.40.640.10">
    <property type="entry name" value="Type I PLP-dependent aspartate aminotransferase-like (Major domain)"/>
    <property type="match status" value="1"/>
</dbReference>
<evidence type="ECO:0000256" key="5">
    <source>
        <dbReference type="ARBA" id="ARBA00022898"/>
    </source>
</evidence>
<keyword evidence="4 7" id="KW-0808">Transferase</keyword>
<protein>
    <submittedName>
        <fullName evidence="7">4-aminobutyrate--2-oxoglutarate transaminase</fullName>
        <ecNumber evidence="7">2.6.1.19</ecNumber>
    </submittedName>
</protein>
<dbReference type="InterPro" id="IPR015421">
    <property type="entry name" value="PyrdxlP-dep_Trfase_major"/>
</dbReference>
<proteinExistence type="inferred from homology"/>
<dbReference type="InterPro" id="IPR015422">
    <property type="entry name" value="PyrdxlP-dep_Trfase_small"/>
</dbReference>
<dbReference type="NCBIfam" id="TIGR00700">
    <property type="entry name" value="GABAtrnsam"/>
    <property type="match status" value="1"/>
</dbReference>
<dbReference type="EC" id="2.6.1.19" evidence="7"/>
<evidence type="ECO:0000313" key="8">
    <source>
        <dbReference type="Proteomes" id="UP000824248"/>
    </source>
</evidence>
<dbReference type="GO" id="GO:0034386">
    <property type="term" value="F:4-aminobutyrate:2-oxoglutarate transaminase activity"/>
    <property type="evidence" value="ECO:0007669"/>
    <property type="project" value="UniProtKB-EC"/>
</dbReference>
<dbReference type="GO" id="GO:0009448">
    <property type="term" value="P:gamma-aminobutyric acid metabolic process"/>
    <property type="evidence" value="ECO:0007669"/>
    <property type="project" value="InterPro"/>
</dbReference>